<keyword evidence="2 4" id="KW-0472">Membrane</keyword>
<dbReference type="GO" id="GO:0009279">
    <property type="term" value="C:cell outer membrane"/>
    <property type="evidence" value="ECO:0007669"/>
    <property type="project" value="UniProtKB-SubCell"/>
</dbReference>
<evidence type="ECO:0000313" key="7">
    <source>
        <dbReference type="Proteomes" id="UP000004699"/>
    </source>
</evidence>
<evidence type="ECO:0000256" key="2">
    <source>
        <dbReference type="ARBA" id="ARBA00023136"/>
    </source>
</evidence>
<dbReference type="PRINTS" id="PR01021">
    <property type="entry name" value="OMPADOMAIN"/>
</dbReference>
<dbReference type="InterPro" id="IPR050330">
    <property type="entry name" value="Bact_OuterMem_StrucFunc"/>
</dbReference>
<dbReference type="EMBL" id="DS999411">
    <property type="protein sequence ID" value="EED36030.1"/>
    <property type="molecule type" value="Genomic_DNA"/>
</dbReference>
<reference evidence="7" key="1">
    <citation type="journal article" date="2013" name="BMC Microbiol.">
        <title>Taxonomy and evolution of bacteriochlorophyll a-containing members of the OM60/NOR5 clade of marine gammaproteobacteria: description of Luminiphilus syltensis gen. nov., sp. nov., reclassification of Haliea rubra as Pseudohaliea rubra gen. nov., comb. nov., and emendation of Chromatocurvus halotolerans.</title>
        <authorList>
            <person name="Spring S."/>
            <person name="Riedel T."/>
            <person name="Sproer C."/>
            <person name="Yan S."/>
            <person name="Harder J."/>
            <person name="Fuchs B.M."/>
        </authorList>
    </citation>
    <scope>NUCLEOTIDE SEQUENCE [LARGE SCALE GENOMIC DNA]</scope>
    <source>
        <strain evidence="7">NOR51-B</strain>
    </source>
</reference>
<dbReference type="PANTHER" id="PTHR30329">
    <property type="entry name" value="STATOR ELEMENT OF FLAGELLAR MOTOR COMPLEX"/>
    <property type="match status" value="1"/>
</dbReference>
<keyword evidence="7" id="KW-1185">Reference proteome</keyword>
<dbReference type="Gene3D" id="3.30.1330.60">
    <property type="entry name" value="OmpA-like domain"/>
    <property type="match status" value="1"/>
</dbReference>
<evidence type="ECO:0000256" key="4">
    <source>
        <dbReference type="PROSITE-ProRule" id="PRU00473"/>
    </source>
</evidence>
<accession>B8KTI8</accession>
<evidence type="ECO:0000313" key="6">
    <source>
        <dbReference type="EMBL" id="EED36030.1"/>
    </source>
</evidence>
<name>B8KTI8_9GAMM</name>
<evidence type="ECO:0000256" key="1">
    <source>
        <dbReference type="ARBA" id="ARBA00004442"/>
    </source>
</evidence>
<dbReference type="RefSeq" id="WP_009020774.1">
    <property type="nucleotide sequence ID" value="NZ_DS999411.1"/>
</dbReference>
<keyword evidence="3" id="KW-0998">Cell outer membrane</keyword>
<dbReference type="InterPro" id="IPR036737">
    <property type="entry name" value="OmpA-like_sf"/>
</dbReference>
<dbReference type="AlphaFoldDB" id="B8KTI8"/>
<dbReference type="InterPro" id="IPR006665">
    <property type="entry name" value="OmpA-like"/>
</dbReference>
<dbReference type="STRING" id="565045.NOR51B_1978"/>
<dbReference type="CDD" id="cd07185">
    <property type="entry name" value="OmpA_C-like"/>
    <property type="match status" value="1"/>
</dbReference>
<dbReference type="Pfam" id="PF00691">
    <property type="entry name" value="OmpA"/>
    <property type="match status" value="1"/>
</dbReference>
<dbReference type="eggNOG" id="COG2885">
    <property type="taxonomic scope" value="Bacteria"/>
</dbReference>
<dbReference type="Proteomes" id="UP000004699">
    <property type="component" value="Unassembled WGS sequence"/>
</dbReference>
<dbReference type="OrthoDB" id="9782229at2"/>
<gene>
    <name evidence="6" type="ORF">NOR51B_1978</name>
</gene>
<dbReference type="PROSITE" id="PS51123">
    <property type="entry name" value="OMPA_2"/>
    <property type="match status" value="1"/>
</dbReference>
<dbReference type="PANTHER" id="PTHR30329:SF21">
    <property type="entry name" value="LIPOPROTEIN YIAD-RELATED"/>
    <property type="match status" value="1"/>
</dbReference>
<feature type="domain" description="OmpA-like" evidence="5">
    <location>
        <begin position="63"/>
        <end position="180"/>
    </location>
</feature>
<dbReference type="HOGENOM" id="CLU_016890_6_4_6"/>
<organism evidence="6 7">
    <name type="scientific">Luminiphilus syltensis NOR5-1B</name>
    <dbReference type="NCBI Taxonomy" id="565045"/>
    <lineage>
        <taxon>Bacteria</taxon>
        <taxon>Pseudomonadati</taxon>
        <taxon>Pseudomonadota</taxon>
        <taxon>Gammaproteobacteria</taxon>
        <taxon>Cellvibrionales</taxon>
        <taxon>Halieaceae</taxon>
        <taxon>Luminiphilus</taxon>
    </lineage>
</organism>
<comment type="subcellular location">
    <subcellularLocation>
        <location evidence="1">Cell outer membrane</location>
    </subcellularLocation>
</comment>
<dbReference type="InterPro" id="IPR006664">
    <property type="entry name" value="OMP_bac"/>
</dbReference>
<dbReference type="SUPFAM" id="SSF103088">
    <property type="entry name" value="OmpA-like"/>
    <property type="match status" value="1"/>
</dbReference>
<evidence type="ECO:0000259" key="5">
    <source>
        <dbReference type="PROSITE" id="PS51123"/>
    </source>
</evidence>
<proteinExistence type="predicted"/>
<evidence type="ECO:0000256" key="3">
    <source>
        <dbReference type="ARBA" id="ARBA00023237"/>
    </source>
</evidence>
<sequence>MQGIFSQAGIRVIESDSELTAVRRKTAAKHSPVDTDSIGYYLDVQTARLQALAREGVSVERRDDHLLIVMPGTASFASDSALLKSNMLGLLDDLSTVLQEFNKSLIFIGGHSDSLGDSGYNLYLSRQRALAVGTHLSKVGIDSWRLVVRGFGDAKPIATNDTESGRAGNRRIELTVWPLVAEDVAVTQPSNVATQIAMK</sequence>
<protein>
    <submittedName>
        <fullName evidence="6">OmpA family protein</fullName>
    </submittedName>
</protein>